<name>A0A8J1XP62_OWEFU</name>
<dbReference type="PANTHER" id="PTHR46885">
    <property type="entry name" value="PROTEIN ANKUB1"/>
    <property type="match status" value="1"/>
</dbReference>
<dbReference type="InterPro" id="IPR036770">
    <property type="entry name" value="Ankyrin_rpt-contain_sf"/>
</dbReference>
<comment type="caution">
    <text evidence="2">The sequence shown here is derived from an EMBL/GenBank/DDBJ whole genome shotgun (WGS) entry which is preliminary data.</text>
</comment>
<gene>
    <name evidence="2" type="ORF">OFUS_LOCUS26233</name>
</gene>
<accession>A0A8J1XP62</accession>
<dbReference type="InterPro" id="IPR000626">
    <property type="entry name" value="Ubiquitin-like_dom"/>
</dbReference>
<dbReference type="OrthoDB" id="8856820at2759"/>
<dbReference type="SUPFAM" id="SSF48403">
    <property type="entry name" value="Ankyrin repeat"/>
    <property type="match status" value="1"/>
</dbReference>
<keyword evidence="3" id="KW-1185">Reference proteome</keyword>
<feature type="region of interest" description="Disordered" evidence="1">
    <location>
        <begin position="522"/>
        <end position="563"/>
    </location>
</feature>
<feature type="compositionally biased region" description="Basic residues" evidence="1">
    <location>
        <begin position="544"/>
        <end position="557"/>
    </location>
</feature>
<dbReference type="PROSITE" id="PS50053">
    <property type="entry name" value="UBIQUITIN_2"/>
    <property type="match status" value="2"/>
</dbReference>
<evidence type="ECO:0000313" key="2">
    <source>
        <dbReference type="EMBL" id="CAH1802565.1"/>
    </source>
</evidence>
<feature type="compositionally biased region" description="Basic and acidic residues" evidence="1">
    <location>
        <begin position="532"/>
        <end position="543"/>
    </location>
</feature>
<dbReference type="AlphaFoldDB" id="A0A8J1XP62"/>
<dbReference type="Proteomes" id="UP000749559">
    <property type="component" value="Unassembled WGS sequence"/>
</dbReference>
<feature type="compositionally biased region" description="Polar residues" evidence="1">
    <location>
        <begin position="436"/>
        <end position="447"/>
    </location>
</feature>
<feature type="region of interest" description="Disordered" evidence="1">
    <location>
        <begin position="431"/>
        <end position="502"/>
    </location>
</feature>
<evidence type="ECO:0000313" key="3">
    <source>
        <dbReference type="Proteomes" id="UP000749559"/>
    </source>
</evidence>
<protein>
    <submittedName>
        <fullName evidence="2">Uncharacterized protein</fullName>
    </submittedName>
</protein>
<dbReference type="Pfam" id="PF12796">
    <property type="entry name" value="Ank_2"/>
    <property type="match status" value="1"/>
</dbReference>
<dbReference type="SUPFAM" id="SSF54236">
    <property type="entry name" value="Ubiquitin-like"/>
    <property type="match status" value="2"/>
</dbReference>
<organism evidence="2 3">
    <name type="scientific">Owenia fusiformis</name>
    <name type="common">Polychaete worm</name>
    <dbReference type="NCBI Taxonomy" id="6347"/>
    <lineage>
        <taxon>Eukaryota</taxon>
        <taxon>Metazoa</taxon>
        <taxon>Spiralia</taxon>
        <taxon>Lophotrochozoa</taxon>
        <taxon>Annelida</taxon>
        <taxon>Polychaeta</taxon>
        <taxon>Sedentaria</taxon>
        <taxon>Canalipalpata</taxon>
        <taxon>Sabellida</taxon>
        <taxon>Oweniida</taxon>
        <taxon>Oweniidae</taxon>
        <taxon>Owenia</taxon>
    </lineage>
</organism>
<dbReference type="InterPro" id="IPR042788">
    <property type="entry name" value="ANKUB1"/>
</dbReference>
<dbReference type="EMBL" id="CAIIXF020000012">
    <property type="protein sequence ID" value="CAH1802565.1"/>
    <property type="molecule type" value="Genomic_DNA"/>
</dbReference>
<proteinExistence type="predicted"/>
<dbReference type="InterPro" id="IPR029071">
    <property type="entry name" value="Ubiquitin-like_domsf"/>
</dbReference>
<sequence>MGGKSKKCPKKEDVPMRIFIQYKNERQNLDIYDGKTVLEIKQIIRDKFDIGTQSDNKEKKVLVLHFAGADLKDEWIFKDAGIHQGETIHVLMRNEVHPTLYIHCAFSQETIPILQPIDCIKMQVEELRTIAAEKSGIPVTVFRLTNAKGVEMYDCQTLFDYGVEQAHTINLETWDGWNDFLNVAIMGFTAQVMTLISENDVVGRFQMKVALHIAAHFGHVDLAVSLLRQGLRASEPIGEHPIRQWCNNDAHTGSYKCPIHVAVENGQLGVLRTFINHDICNMMVKNIDDLMPLNIALRKKKKSCASFLLTKQWTRMHIGKSTVSLAIYARIKKWAEKAKANTFFIYGQSKSSLKRPPYVTDALLGNGVHLDGFSTSPMMAKAKADKQDDSKKRPAYYYFQEVGYMNPEEYFRRILSNAKQAKTQTFTKALFGGRQQLKNDLPSSRSVTPEKRQRPRSRSIGASRLRLPPINEGPKVSASNPDIQNASKSATGRNSIVEQTLTRRESIAADNVSRIESTTGFIQTGLAPVPPKDSKDIEPDQLKSRKKSISKKKKKRGGASAVQSLMAKNKASELSIPLPQKSVETTPRPYFHSTTQGENLADSTLELFETYRGETSRDYAIKCLSVANKYKERPWLSQVRTAMEITARGVRKAVLRQPHLFAPFQRTSTVGTMGTRM</sequence>
<dbReference type="Gene3D" id="1.25.40.20">
    <property type="entry name" value="Ankyrin repeat-containing domain"/>
    <property type="match status" value="1"/>
</dbReference>
<evidence type="ECO:0000256" key="1">
    <source>
        <dbReference type="SAM" id="MobiDB-lite"/>
    </source>
</evidence>
<dbReference type="Gene3D" id="3.10.20.90">
    <property type="entry name" value="Phosphatidylinositol 3-kinase Catalytic Subunit, Chain A, domain 1"/>
    <property type="match status" value="2"/>
</dbReference>
<reference evidence="2" key="1">
    <citation type="submission" date="2022-03" db="EMBL/GenBank/DDBJ databases">
        <authorList>
            <person name="Martin C."/>
        </authorList>
    </citation>
    <scope>NUCLEOTIDE SEQUENCE</scope>
</reference>
<dbReference type="PANTHER" id="PTHR46885:SF1">
    <property type="entry name" value="PROTEIN ANKUB1"/>
    <property type="match status" value="1"/>
</dbReference>
<feature type="compositionally biased region" description="Polar residues" evidence="1">
    <location>
        <begin position="477"/>
        <end position="500"/>
    </location>
</feature>
<dbReference type="InterPro" id="IPR002110">
    <property type="entry name" value="Ankyrin_rpt"/>
</dbReference>